<evidence type="ECO:0000313" key="2">
    <source>
        <dbReference type="Proteomes" id="UP001497516"/>
    </source>
</evidence>
<dbReference type="Proteomes" id="UP001497516">
    <property type="component" value="Chromosome 7"/>
</dbReference>
<evidence type="ECO:0000313" key="1">
    <source>
        <dbReference type="EMBL" id="CAL1404716.1"/>
    </source>
</evidence>
<name>A0AAV2G2F5_9ROSI</name>
<protein>
    <submittedName>
        <fullName evidence="1">Uncharacterized protein</fullName>
    </submittedName>
</protein>
<reference evidence="1 2" key="1">
    <citation type="submission" date="2024-04" db="EMBL/GenBank/DDBJ databases">
        <authorList>
            <person name="Fracassetti M."/>
        </authorList>
    </citation>
    <scope>NUCLEOTIDE SEQUENCE [LARGE SCALE GENOMIC DNA]</scope>
</reference>
<keyword evidence="2" id="KW-1185">Reference proteome</keyword>
<proteinExistence type="predicted"/>
<sequence>MIHLSNHHLAQTARPELLLPHHHTTPPPNNLHLICPSPNLHHCFFFEHKSPHKHIVIQRLPPKKRPPTFRAKPGRIRLRYHSFLRDEKRF</sequence>
<accession>A0AAV2G2F5</accession>
<organism evidence="1 2">
    <name type="scientific">Linum trigynum</name>
    <dbReference type="NCBI Taxonomy" id="586398"/>
    <lineage>
        <taxon>Eukaryota</taxon>
        <taxon>Viridiplantae</taxon>
        <taxon>Streptophyta</taxon>
        <taxon>Embryophyta</taxon>
        <taxon>Tracheophyta</taxon>
        <taxon>Spermatophyta</taxon>
        <taxon>Magnoliopsida</taxon>
        <taxon>eudicotyledons</taxon>
        <taxon>Gunneridae</taxon>
        <taxon>Pentapetalae</taxon>
        <taxon>rosids</taxon>
        <taxon>fabids</taxon>
        <taxon>Malpighiales</taxon>
        <taxon>Linaceae</taxon>
        <taxon>Linum</taxon>
    </lineage>
</organism>
<dbReference type="EMBL" id="OZ034820">
    <property type="protein sequence ID" value="CAL1404716.1"/>
    <property type="molecule type" value="Genomic_DNA"/>
</dbReference>
<dbReference type="AlphaFoldDB" id="A0AAV2G2F5"/>
<gene>
    <name evidence="1" type="ORF">LTRI10_LOCUS44545</name>
</gene>